<dbReference type="EMBL" id="APWK03000053">
    <property type="protein sequence ID" value="PHH52958.1"/>
    <property type="molecule type" value="Genomic_DNA"/>
</dbReference>
<gene>
    <name evidence="6" type="primary">YPL199C</name>
    <name evidence="6" type="ORF">CFIMG_002162RA</name>
</gene>
<dbReference type="SMART" id="SM01162">
    <property type="entry name" value="DUF1771"/>
    <property type="match status" value="1"/>
</dbReference>
<evidence type="ECO:0000256" key="4">
    <source>
        <dbReference type="SAM" id="MobiDB-lite"/>
    </source>
</evidence>
<dbReference type="STRING" id="1035309.A0A2C5WZG0"/>
<dbReference type="OrthoDB" id="9972657at2759"/>
<dbReference type="PROSITE" id="PS50828">
    <property type="entry name" value="SMR"/>
    <property type="match status" value="1"/>
</dbReference>
<name>A0A2C5WZG0_9PEZI</name>
<keyword evidence="2" id="KW-0067">ATP-binding</keyword>
<organism evidence="6 7">
    <name type="scientific">Ceratocystis fimbriata CBS 114723</name>
    <dbReference type="NCBI Taxonomy" id="1035309"/>
    <lineage>
        <taxon>Eukaryota</taxon>
        <taxon>Fungi</taxon>
        <taxon>Dikarya</taxon>
        <taxon>Ascomycota</taxon>
        <taxon>Pezizomycotina</taxon>
        <taxon>Sordariomycetes</taxon>
        <taxon>Hypocreomycetidae</taxon>
        <taxon>Microascales</taxon>
        <taxon>Ceratocystidaceae</taxon>
        <taxon>Ceratocystis</taxon>
    </lineage>
</organism>
<keyword evidence="1" id="KW-0547">Nucleotide-binding</keyword>
<keyword evidence="7" id="KW-1185">Reference proteome</keyword>
<dbReference type="Pfam" id="PF01713">
    <property type="entry name" value="Smr"/>
    <property type="match status" value="1"/>
</dbReference>
<protein>
    <submittedName>
        <fullName evidence="6">Smr domain-containing protein YPL199C</fullName>
    </submittedName>
</protein>
<evidence type="ECO:0000256" key="3">
    <source>
        <dbReference type="ARBA" id="ARBA00025768"/>
    </source>
</evidence>
<dbReference type="InterPro" id="IPR036063">
    <property type="entry name" value="Smr_dom_sf"/>
</dbReference>
<comment type="caution">
    <text evidence="6">The sequence shown here is derived from an EMBL/GenBank/DDBJ whole genome shotgun (WGS) entry which is preliminary data.</text>
</comment>
<dbReference type="GO" id="GO:0005524">
    <property type="term" value="F:ATP binding"/>
    <property type="evidence" value="ECO:0007669"/>
    <property type="project" value="UniProtKB-KW"/>
</dbReference>
<dbReference type="InterPro" id="IPR002625">
    <property type="entry name" value="Smr_dom"/>
</dbReference>
<dbReference type="Gene3D" id="3.40.50.300">
    <property type="entry name" value="P-loop containing nucleotide triphosphate hydrolases"/>
    <property type="match status" value="1"/>
</dbReference>
<evidence type="ECO:0000259" key="5">
    <source>
        <dbReference type="PROSITE" id="PS50828"/>
    </source>
</evidence>
<dbReference type="AlphaFoldDB" id="A0A2C5WZG0"/>
<accession>A0A2C5WZG0</accession>
<feature type="region of interest" description="Disordered" evidence="4">
    <location>
        <begin position="175"/>
        <end position="204"/>
    </location>
</feature>
<dbReference type="SUPFAM" id="SSF160443">
    <property type="entry name" value="SMR domain-like"/>
    <property type="match status" value="1"/>
</dbReference>
<reference evidence="6 7" key="1">
    <citation type="journal article" date="2013" name="Fungal Biol.">
        <title>Analysis of microsatellite markers in the genome of the plant pathogen Ceratocystis fimbriata.</title>
        <authorList>
            <person name="Simpson M.C."/>
            <person name="Wilken P.M."/>
            <person name="Coetzee M.P."/>
            <person name="Wingfield M.J."/>
            <person name="Wingfield B.D."/>
        </authorList>
    </citation>
    <scope>NUCLEOTIDE SEQUENCE [LARGE SCALE GENOMIC DNA]</scope>
    <source>
        <strain evidence="6 7">CBS 114723</strain>
    </source>
</reference>
<dbReference type="Gene3D" id="3.30.1370.110">
    <property type="match status" value="1"/>
</dbReference>
<feature type="domain" description="Smr" evidence="5">
    <location>
        <begin position="98"/>
        <end position="174"/>
    </location>
</feature>
<dbReference type="Pfam" id="PF08590">
    <property type="entry name" value="DUF1771"/>
    <property type="match status" value="1"/>
</dbReference>
<dbReference type="Pfam" id="PF08433">
    <property type="entry name" value="KTI12"/>
    <property type="match status" value="1"/>
</dbReference>
<feature type="compositionally biased region" description="Low complexity" evidence="4">
    <location>
        <begin position="184"/>
        <end position="194"/>
    </location>
</feature>
<dbReference type="SMART" id="SM00463">
    <property type="entry name" value="SMR"/>
    <property type="match status" value="1"/>
</dbReference>
<dbReference type="InterPro" id="IPR013641">
    <property type="entry name" value="KTI12/PSTK"/>
</dbReference>
<comment type="similarity">
    <text evidence="3">Belongs to the KTI12 family.</text>
</comment>
<proteinExistence type="inferred from homology"/>
<dbReference type="PANTHER" id="PTHR12435">
    <property type="match status" value="1"/>
</dbReference>
<dbReference type="FunFam" id="3.40.50.300:FF:002734">
    <property type="entry name" value="Chromatin associated protein KTI12"/>
    <property type="match status" value="1"/>
</dbReference>
<sequence>MSVQMENRRQRAFHHDQDGEIEAEYDRLRDLAHEEAAKRNQCFQQSREAYENGDGAAAKELSNKGKRHAAKMDDYNRQASEFILRENNAPGRIDDDEIDLHGQYVDEAERIVEERIGADRAAGRARLCIIVGKGIHSNKNVPKIKPAVEQVLDRMGLEYHTDEHNTGRIIVKLNDGGYVPPQQPHNHGQGPHYQEPSHGNQQPESTDLLGALFSYVQKQCCNIIFVSTNNMPLIMVTGLPTSGKTTRSKQLHDFLSRKIEVEQNKKYRLHYISDSTLSISRSVYDLSVVPEHARSANSSEKDARALISSAVKRVLSDNDIVILDSLNYIKGWRYQLYCEAKAQRTPSIVLQIGCMPDRAKSVNEARLDRRNEQEQDPKKPVLSLSGDVDGIDNKLLVPQNDEQPYEPGNWENLVFRYEEPNGMARWDSPLFSIVWDDDEAQTTRTFTQIWAAIAGEERKIVRPNQATVQRGMDGGGDYLYILEKESQWLVKMILEKQDPDGGGEVGIPRASDGAEELVVSLPMQKLGLPQLQRMRRAFIGLNRGGIGLEMVGSMAVDRIRENFVEYLNCHFERDT</sequence>
<evidence type="ECO:0000256" key="2">
    <source>
        <dbReference type="ARBA" id="ARBA00022840"/>
    </source>
</evidence>
<reference evidence="6 7" key="2">
    <citation type="journal article" date="2013" name="IMA Fungus">
        <title>IMA Genome-F 1: Ceratocystis fimbriata: Draft nuclear genome sequence for the plant pathogen, Ceratocystis fimbriata.</title>
        <authorList>
            <person name="Wilken P.M."/>
            <person name="Steenkamp E.T."/>
            <person name="Wingfield M.J."/>
            <person name="de Beer Z.W."/>
            <person name="Wingfield B.D."/>
        </authorList>
    </citation>
    <scope>NUCLEOTIDE SEQUENCE [LARGE SCALE GENOMIC DNA]</scope>
    <source>
        <strain evidence="6 7">CBS 114723</strain>
    </source>
</reference>
<dbReference type="InterPro" id="IPR027417">
    <property type="entry name" value="P-loop_NTPase"/>
</dbReference>
<evidence type="ECO:0000256" key="1">
    <source>
        <dbReference type="ARBA" id="ARBA00022741"/>
    </source>
</evidence>
<dbReference type="Proteomes" id="UP000222788">
    <property type="component" value="Unassembled WGS sequence"/>
</dbReference>
<dbReference type="InterPro" id="IPR013899">
    <property type="entry name" value="DUF1771"/>
</dbReference>
<evidence type="ECO:0000313" key="6">
    <source>
        <dbReference type="EMBL" id="PHH52958.1"/>
    </source>
</evidence>
<evidence type="ECO:0000313" key="7">
    <source>
        <dbReference type="Proteomes" id="UP000222788"/>
    </source>
</evidence>
<dbReference type="SUPFAM" id="SSF52540">
    <property type="entry name" value="P-loop containing nucleoside triphosphate hydrolases"/>
    <property type="match status" value="1"/>
</dbReference>
<feature type="region of interest" description="Disordered" evidence="4">
    <location>
        <begin position="1"/>
        <end position="20"/>
    </location>
</feature>